<proteinExistence type="predicted"/>
<gene>
    <name evidence="1" type="ORF">DW352_26010</name>
</gene>
<protein>
    <submittedName>
        <fullName evidence="1">Uncharacterized protein</fullName>
    </submittedName>
</protein>
<evidence type="ECO:0000313" key="1">
    <source>
        <dbReference type="EMBL" id="AXK83678.1"/>
    </source>
</evidence>
<dbReference type="AlphaFoldDB" id="A0A346A3D1"/>
<evidence type="ECO:0000313" key="2">
    <source>
        <dbReference type="Proteomes" id="UP000254889"/>
    </source>
</evidence>
<reference evidence="1 2" key="1">
    <citation type="submission" date="2018-07" db="EMBL/GenBank/DDBJ databases">
        <authorList>
            <person name="Quirk P.G."/>
            <person name="Krulwich T.A."/>
        </authorList>
    </citation>
    <scope>NUCLEOTIDE SEQUENCE [LARGE SCALE GENOMIC DNA]</scope>
    <source>
        <strain evidence="1 2">CC-BB4</strain>
    </source>
</reference>
<sequence>MPGKRVTFDEETWAALDMLAKDRMMDFQDLADEAFRDLLRKHGRPGSLKEALRRSAGESATVVSLKRKKAKKKRL</sequence>
<dbReference type="KEGG" id="ptaw:DW352_26010"/>
<keyword evidence="2" id="KW-1185">Reference proteome</keyword>
<dbReference type="OrthoDB" id="8129183at2"/>
<dbReference type="RefSeq" id="WP_115694057.1">
    <property type="nucleotide sequence ID" value="NZ_CP031417.1"/>
</dbReference>
<dbReference type="EMBL" id="CP031417">
    <property type="protein sequence ID" value="AXK83678.1"/>
    <property type="molecule type" value="Genomic_DNA"/>
</dbReference>
<dbReference type="Proteomes" id="UP000254889">
    <property type="component" value="Chromosome"/>
</dbReference>
<organism evidence="1 2">
    <name type="scientific">Pseudolabrys taiwanensis</name>
    <dbReference type="NCBI Taxonomy" id="331696"/>
    <lineage>
        <taxon>Bacteria</taxon>
        <taxon>Pseudomonadati</taxon>
        <taxon>Pseudomonadota</taxon>
        <taxon>Alphaproteobacteria</taxon>
        <taxon>Hyphomicrobiales</taxon>
        <taxon>Xanthobacteraceae</taxon>
        <taxon>Pseudolabrys</taxon>
    </lineage>
</organism>
<name>A0A346A3D1_9HYPH</name>
<accession>A0A346A3D1</accession>